<evidence type="ECO:0000313" key="1">
    <source>
        <dbReference type="EMBL" id="SHH14825.1"/>
    </source>
</evidence>
<name>A0A1M5QL41_9FIRM</name>
<organism evidence="1 2">
    <name type="scientific">Tepidibacter thalassicus DSM 15285</name>
    <dbReference type="NCBI Taxonomy" id="1123350"/>
    <lineage>
        <taxon>Bacteria</taxon>
        <taxon>Bacillati</taxon>
        <taxon>Bacillota</taxon>
        <taxon>Clostridia</taxon>
        <taxon>Peptostreptococcales</taxon>
        <taxon>Peptostreptococcaceae</taxon>
        <taxon>Tepidibacter</taxon>
    </lineage>
</organism>
<accession>A0A1M5QL41</accession>
<gene>
    <name evidence="1" type="ORF">SAMN02744040_01021</name>
</gene>
<protein>
    <recommendedName>
        <fullName evidence="3">DUF3189 family protein</fullName>
    </recommendedName>
</protein>
<dbReference type="RefSeq" id="WP_072724287.1">
    <property type="nucleotide sequence ID" value="NZ_FQXH01000008.1"/>
</dbReference>
<dbReference type="EMBL" id="FQXH01000008">
    <property type="protein sequence ID" value="SHH14825.1"/>
    <property type="molecule type" value="Genomic_DNA"/>
</dbReference>
<evidence type="ECO:0000313" key="2">
    <source>
        <dbReference type="Proteomes" id="UP000242520"/>
    </source>
</evidence>
<dbReference type="OrthoDB" id="1680616at2"/>
<keyword evidence="2" id="KW-1185">Reference proteome</keyword>
<dbReference type="AlphaFoldDB" id="A0A1M5QL41"/>
<dbReference type="InterPro" id="IPR021525">
    <property type="entry name" value="DUF3189"/>
</dbReference>
<dbReference type="STRING" id="1123350.SAMN02744040_01021"/>
<dbReference type="Pfam" id="PF11385">
    <property type="entry name" value="DUF3189"/>
    <property type="match status" value="1"/>
</dbReference>
<evidence type="ECO:0008006" key="3">
    <source>
        <dbReference type="Google" id="ProtNLM"/>
    </source>
</evidence>
<proteinExistence type="predicted"/>
<sequence length="153" mass="17214">MKIIYHCVGGTHSSAIASAIHLNILPKNRIPSKKELMNLGYFDTLEKKDRGKIIYRGKDEFGNEIYTLGRQFNKELVLNSLKTAYILGGGNIKDILLIDTMKTVNTLMKIGGFSSRRLHLVSFGRPIVIKGSQIAYNNIVQLVEDTKNKLLIH</sequence>
<reference evidence="2" key="1">
    <citation type="submission" date="2016-11" db="EMBL/GenBank/DDBJ databases">
        <authorList>
            <person name="Varghese N."/>
            <person name="Submissions S."/>
        </authorList>
    </citation>
    <scope>NUCLEOTIDE SEQUENCE [LARGE SCALE GENOMIC DNA]</scope>
    <source>
        <strain evidence="2">DSM 15285</strain>
    </source>
</reference>
<dbReference type="Proteomes" id="UP000242520">
    <property type="component" value="Unassembled WGS sequence"/>
</dbReference>